<name>A0A507ASQ3_9PEZI</name>
<dbReference type="PROSITE" id="PS00122">
    <property type="entry name" value="CARBOXYLESTERASE_B_1"/>
    <property type="match status" value="1"/>
</dbReference>
<proteinExistence type="inferred from homology"/>
<feature type="region of interest" description="Disordered" evidence="4">
    <location>
        <begin position="1"/>
        <end position="27"/>
    </location>
</feature>
<dbReference type="Proteomes" id="UP000319257">
    <property type="component" value="Unassembled WGS sequence"/>
</dbReference>
<dbReference type="RefSeq" id="XP_030989650.1">
    <property type="nucleotide sequence ID" value="XM_031133008.1"/>
</dbReference>
<dbReference type="InterPro" id="IPR002018">
    <property type="entry name" value="CarbesteraseB"/>
</dbReference>
<dbReference type="InterPro" id="IPR029058">
    <property type="entry name" value="AB_hydrolase_fold"/>
</dbReference>
<dbReference type="GeneID" id="41977841"/>
<dbReference type="EMBL" id="SKBQ01000083">
    <property type="protein sequence ID" value="TPX07939.1"/>
    <property type="molecule type" value="Genomic_DNA"/>
</dbReference>
<accession>A0A507ASQ3</accession>
<dbReference type="EC" id="3.1.1.-" evidence="3"/>
<dbReference type="STRING" id="1093900.A0A507ASQ3"/>
<gene>
    <name evidence="6" type="ORF">E0L32_010394</name>
</gene>
<keyword evidence="2 3" id="KW-0378">Hydrolase</keyword>
<evidence type="ECO:0000259" key="5">
    <source>
        <dbReference type="Pfam" id="PF00135"/>
    </source>
</evidence>
<feature type="domain" description="Carboxylesterase type B" evidence="5">
    <location>
        <begin position="29"/>
        <end position="484"/>
    </location>
</feature>
<dbReference type="Gene3D" id="3.40.50.1820">
    <property type="entry name" value="alpha/beta hydrolase"/>
    <property type="match status" value="1"/>
</dbReference>
<comment type="caution">
    <text evidence="6">The sequence shown here is derived from an EMBL/GenBank/DDBJ whole genome shotgun (WGS) entry which is preliminary data.</text>
</comment>
<dbReference type="PANTHER" id="PTHR43142:SF11">
    <property type="entry name" value="CARBOXYLIC ESTER HYDROLASE"/>
    <property type="match status" value="1"/>
</dbReference>
<evidence type="ECO:0000256" key="4">
    <source>
        <dbReference type="SAM" id="MobiDB-lite"/>
    </source>
</evidence>
<dbReference type="GO" id="GO:0016787">
    <property type="term" value="F:hydrolase activity"/>
    <property type="evidence" value="ECO:0007669"/>
    <property type="project" value="UniProtKB-KW"/>
</dbReference>
<dbReference type="SUPFAM" id="SSF53474">
    <property type="entry name" value="alpha/beta-Hydrolases"/>
    <property type="match status" value="1"/>
</dbReference>
<sequence length="555" mass="60816">MEEYLTPAATAHLSQHPEGLPPPLQHPAIGQIQGRYNKGVVQYLGLNYAVLRHRLADPEVTEYSGLAQLDATKYGPPVVTPDGSADQEMAFIQEHLPKFDVPPMSDLHGLNLNVTVPQDCSRKLPVVVYIHGGGFNFGSSSNPPYDQSKIVELSAIMDQPIVAVNLNYRLGIPGFLFSKELFAAGIKANRGLRDQRAALIWVKKYISGFGGDPENITVLGQSAGAASVNFLMHSTEPLFQQAMLLGGTFLMMRPATEKAADNAYEGIIRTLGISGLSPSERLEALLSMPEEKLVEEITPELVSLGPVVDHDFIPMRTTFSNLGDEIEFPIPGKKWCHRLFSVDSQFDGSIFGLVNLNARKNGIASAFQDSLERSLGREEAGKVQTFYNIAADTSDPQALDSIIQFVTDISFYAPAVRMAESWPGLSYVGHFNERNPFEGPYKGRASHMLDVAYIWGNYNRKYTKQNWITARAFAEDFVSFVTGRDQLPVFKKKDEGTKISRPVTVYGPSEQNISSKVVELGSLPTGRNHGIFTLAAEVGGLDVLLDAMGAFLSGQ</sequence>
<dbReference type="InParanoid" id="A0A507ASQ3"/>
<evidence type="ECO:0000313" key="6">
    <source>
        <dbReference type="EMBL" id="TPX07939.1"/>
    </source>
</evidence>
<dbReference type="PANTHER" id="PTHR43142">
    <property type="entry name" value="CARBOXYLIC ESTER HYDROLASE"/>
    <property type="match status" value="1"/>
</dbReference>
<organism evidence="6 7">
    <name type="scientific">Thyridium curvatum</name>
    <dbReference type="NCBI Taxonomy" id="1093900"/>
    <lineage>
        <taxon>Eukaryota</taxon>
        <taxon>Fungi</taxon>
        <taxon>Dikarya</taxon>
        <taxon>Ascomycota</taxon>
        <taxon>Pezizomycotina</taxon>
        <taxon>Sordariomycetes</taxon>
        <taxon>Sordariomycetidae</taxon>
        <taxon>Thyridiales</taxon>
        <taxon>Thyridiaceae</taxon>
        <taxon>Thyridium</taxon>
    </lineage>
</organism>
<reference evidence="6 7" key="1">
    <citation type="submission" date="2019-06" db="EMBL/GenBank/DDBJ databases">
        <title>Draft genome sequence of the filamentous fungus Phialemoniopsis curvata isolated from diesel fuel.</title>
        <authorList>
            <person name="Varaljay V.A."/>
            <person name="Lyon W.J."/>
            <person name="Crouch A.L."/>
            <person name="Drake C.E."/>
            <person name="Hollomon J.M."/>
            <person name="Nadeau L.J."/>
            <person name="Nunn H.S."/>
            <person name="Stevenson B.S."/>
            <person name="Bojanowski C.L."/>
            <person name="Crookes-Goodson W.J."/>
        </authorList>
    </citation>
    <scope>NUCLEOTIDE SEQUENCE [LARGE SCALE GENOMIC DNA]</scope>
    <source>
        <strain evidence="6 7">D216</strain>
    </source>
</reference>
<evidence type="ECO:0000313" key="7">
    <source>
        <dbReference type="Proteomes" id="UP000319257"/>
    </source>
</evidence>
<dbReference type="Pfam" id="PF00135">
    <property type="entry name" value="COesterase"/>
    <property type="match status" value="1"/>
</dbReference>
<dbReference type="AlphaFoldDB" id="A0A507ASQ3"/>
<evidence type="ECO:0000256" key="1">
    <source>
        <dbReference type="ARBA" id="ARBA00005964"/>
    </source>
</evidence>
<dbReference type="OrthoDB" id="3200163at2759"/>
<dbReference type="InterPro" id="IPR019826">
    <property type="entry name" value="Carboxylesterase_B_AS"/>
</dbReference>
<evidence type="ECO:0000256" key="3">
    <source>
        <dbReference type="RuleBase" id="RU361235"/>
    </source>
</evidence>
<comment type="similarity">
    <text evidence="1 3">Belongs to the type-B carboxylesterase/lipase family.</text>
</comment>
<protein>
    <recommendedName>
        <fullName evidence="3">Carboxylic ester hydrolase</fullName>
        <ecNumber evidence="3">3.1.1.-</ecNumber>
    </recommendedName>
</protein>
<evidence type="ECO:0000256" key="2">
    <source>
        <dbReference type="ARBA" id="ARBA00022801"/>
    </source>
</evidence>
<keyword evidence="7" id="KW-1185">Reference proteome</keyword>